<dbReference type="EMBL" id="VSDO01000001">
    <property type="protein sequence ID" value="TYA14990.1"/>
    <property type="molecule type" value="Genomic_DNA"/>
</dbReference>
<gene>
    <name evidence="2" type="ORF">FRY98_04820</name>
</gene>
<dbReference type="OrthoDB" id="2608137at2"/>
<dbReference type="AlphaFoldDB" id="A0A5D0CZ31"/>
<sequence length="139" mass="14678">MENQEPHQFNGFTPYPDLPDAPDAMSPLKHSGPGIASFILVLLAIIGYIVSLALVTVAVVSIADQPIEVIAESMMNQMGALLGVLLMMVSAVFHLAALILGVIGLAIKNRKKLFAILGVSFSGGSLLLLIFLFTVGSLM</sequence>
<keyword evidence="3" id="KW-1185">Reference proteome</keyword>
<keyword evidence="1" id="KW-0472">Membrane</keyword>
<proteinExistence type="predicted"/>
<reference evidence="2 3" key="1">
    <citation type="submission" date="2019-08" db="EMBL/GenBank/DDBJ databases">
        <title>Genome sequencing of Paenibacillus faecis DSM 23593(T).</title>
        <authorList>
            <person name="Kook J.-K."/>
            <person name="Park S.-N."/>
            <person name="Lim Y.K."/>
        </authorList>
    </citation>
    <scope>NUCLEOTIDE SEQUENCE [LARGE SCALE GENOMIC DNA]</scope>
    <source>
        <strain evidence="2 3">DSM 23593</strain>
    </source>
</reference>
<evidence type="ECO:0008006" key="4">
    <source>
        <dbReference type="Google" id="ProtNLM"/>
    </source>
</evidence>
<protein>
    <recommendedName>
        <fullName evidence="4">DUF4064 domain-containing protein</fullName>
    </recommendedName>
</protein>
<comment type="caution">
    <text evidence="2">The sequence shown here is derived from an EMBL/GenBank/DDBJ whole genome shotgun (WGS) entry which is preliminary data.</text>
</comment>
<organism evidence="2 3">
    <name type="scientific">Paenibacillus faecis</name>
    <dbReference type="NCBI Taxonomy" id="862114"/>
    <lineage>
        <taxon>Bacteria</taxon>
        <taxon>Bacillati</taxon>
        <taxon>Bacillota</taxon>
        <taxon>Bacilli</taxon>
        <taxon>Bacillales</taxon>
        <taxon>Paenibacillaceae</taxon>
        <taxon>Paenibacillus</taxon>
    </lineage>
</organism>
<evidence type="ECO:0000313" key="3">
    <source>
        <dbReference type="Proteomes" id="UP000325218"/>
    </source>
</evidence>
<keyword evidence="1" id="KW-1133">Transmembrane helix</keyword>
<evidence type="ECO:0000313" key="2">
    <source>
        <dbReference type="EMBL" id="TYA14990.1"/>
    </source>
</evidence>
<dbReference type="RefSeq" id="WP_148450582.1">
    <property type="nucleotide sequence ID" value="NZ_VSDO01000001.1"/>
</dbReference>
<feature type="transmembrane region" description="Helical" evidence="1">
    <location>
        <begin position="113"/>
        <end position="135"/>
    </location>
</feature>
<dbReference type="Proteomes" id="UP000325218">
    <property type="component" value="Unassembled WGS sequence"/>
</dbReference>
<name>A0A5D0CZ31_9BACL</name>
<feature type="transmembrane region" description="Helical" evidence="1">
    <location>
        <begin position="35"/>
        <end position="60"/>
    </location>
</feature>
<accession>A0A5D0CZ31</accession>
<keyword evidence="1" id="KW-0812">Transmembrane</keyword>
<feature type="transmembrane region" description="Helical" evidence="1">
    <location>
        <begin position="81"/>
        <end position="107"/>
    </location>
</feature>
<evidence type="ECO:0000256" key="1">
    <source>
        <dbReference type="SAM" id="Phobius"/>
    </source>
</evidence>